<reference evidence="2" key="2">
    <citation type="submission" date="2020-09" db="EMBL/GenBank/DDBJ databases">
        <title>Reference genome assembly for Australian Ascochyta lentis isolate Al4.</title>
        <authorList>
            <person name="Lee R.C."/>
            <person name="Farfan-Caceres L.M."/>
            <person name="Debler J.W."/>
            <person name="Williams A.H."/>
            <person name="Henares B.M."/>
        </authorList>
    </citation>
    <scope>NUCLEOTIDE SEQUENCE</scope>
    <source>
        <strain evidence="2">Al4</strain>
    </source>
</reference>
<evidence type="ECO:0000256" key="1">
    <source>
        <dbReference type="SAM" id="MobiDB-lite"/>
    </source>
</evidence>
<feature type="region of interest" description="Disordered" evidence="1">
    <location>
        <begin position="425"/>
        <end position="544"/>
    </location>
</feature>
<proteinExistence type="predicted"/>
<feature type="compositionally biased region" description="Polar residues" evidence="1">
    <location>
        <begin position="440"/>
        <end position="454"/>
    </location>
</feature>
<dbReference type="OrthoDB" id="10251744at2759"/>
<gene>
    <name evidence="2" type="ORF">EKO04_001416</name>
</gene>
<dbReference type="EMBL" id="RZGK01000003">
    <property type="protein sequence ID" value="KAF9700291.1"/>
    <property type="molecule type" value="Genomic_DNA"/>
</dbReference>
<feature type="region of interest" description="Disordered" evidence="1">
    <location>
        <begin position="1"/>
        <end position="129"/>
    </location>
</feature>
<evidence type="ECO:0000313" key="2">
    <source>
        <dbReference type="EMBL" id="KAF9700291.1"/>
    </source>
</evidence>
<evidence type="ECO:0000313" key="3">
    <source>
        <dbReference type="Proteomes" id="UP000651452"/>
    </source>
</evidence>
<feature type="compositionally biased region" description="Polar residues" evidence="1">
    <location>
        <begin position="520"/>
        <end position="530"/>
    </location>
</feature>
<protein>
    <submittedName>
        <fullName evidence="2">Uncharacterized protein</fullName>
    </submittedName>
</protein>
<comment type="caution">
    <text evidence="2">The sequence shown here is derived from an EMBL/GenBank/DDBJ whole genome shotgun (WGS) entry which is preliminary data.</text>
</comment>
<reference evidence="2" key="1">
    <citation type="submission" date="2018-12" db="EMBL/GenBank/DDBJ databases">
        <authorList>
            <person name="Syme R.A."/>
            <person name="Farfan-Caceres L."/>
            <person name="Lichtenzveig J."/>
        </authorList>
    </citation>
    <scope>NUCLEOTIDE SEQUENCE</scope>
    <source>
        <strain evidence="2">Al4</strain>
    </source>
</reference>
<name>A0A8H7JB20_9PLEO</name>
<feature type="compositionally biased region" description="Polar residues" evidence="1">
    <location>
        <begin position="1"/>
        <end position="13"/>
    </location>
</feature>
<dbReference type="Proteomes" id="UP000651452">
    <property type="component" value="Unassembled WGS sequence"/>
</dbReference>
<feature type="compositionally biased region" description="Polar residues" evidence="1">
    <location>
        <begin position="50"/>
        <end position="60"/>
    </location>
</feature>
<feature type="compositionally biased region" description="Polar residues" evidence="1">
    <location>
        <begin position="27"/>
        <end position="36"/>
    </location>
</feature>
<feature type="compositionally biased region" description="Low complexity" evidence="1">
    <location>
        <begin position="531"/>
        <end position="543"/>
    </location>
</feature>
<keyword evidence="3" id="KW-1185">Reference proteome</keyword>
<organism evidence="2 3">
    <name type="scientific">Ascochyta lentis</name>
    <dbReference type="NCBI Taxonomy" id="205686"/>
    <lineage>
        <taxon>Eukaryota</taxon>
        <taxon>Fungi</taxon>
        <taxon>Dikarya</taxon>
        <taxon>Ascomycota</taxon>
        <taxon>Pezizomycotina</taxon>
        <taxon>Dothideomycetes</taxon>
        <taxon>Pleosporomycetidae</taxon>
        <taxon>Pleosporales</taxon>
        <taxon>Pleosporineae</taxon>
        <taxon>Didymellaceae</taxon>
        <taxon>Ascochyta</taxon>
    </lineage>
</organism>
<feature type="compositionally biased region" description="Basic and acidic residues" evidence="1">
    <location>
        <begin position="297"/>
        <end position="309"/>
    </location>
</feature>
<feature type="compositionally biased region" description="Low complexity" evidence="1">
    <location>
        <begin position="66"/>
        <end position="84"/>
    </location>
</feature>
<dbReference type="AlphaFoldDB" id="A0A8H7JB20"/>
<accession>A0A8H7JB20</accession>
<sequence length="639" mass="71818">MATPPSSRGSSLDHTFRPATPDPKPTFNRSTTSMSVPKSEYLRHALQARRAQNTSVQGSTPAPIDTLPLRPTVPTTLTLQTPATSPDAFDEYDLPEELMTPESPIRRRRPKDKDNAPPRGKTNSELSAEVEKLKDELMKQNIRVELLKKNNHELQEKWVQAKEEAELLPVLREENHELTQENRMLAEKLEGLREYEDQLEDLSHEVDELWYERKEVENANATLKEEVLNLAKVNNEAVATLQDQQGAFEEAVEMITNLESEKLQLKEEVHNLKERVAAIESRQLDGSAKYPQRVCSIDEGRPTTSHDDSDYYSQPATPRGDALSVRSGTSVQSKRFIEMSKEHTKSAHNLTKRMSDASLRATSVISTVKVPEVPYVPEEFAQVTPQTVDERFRERRYRQGPGVEQYMARSGADLHRPATVAPVQIHQSSGLRSLYRPDQLQRSNTSRPSSSYTPGSEPRVGAQSVAEPHPAPPPRMSSRHAHTTSDDHLYSQASGSTLDAAGRSGVYVGSEGQSEEQEQVLTTWTSTNPCSSTKSLLTSSPLLDGPDRERWWKDTEKMRPLRTRATTRTLRGDFYSDEGGSASRTFAARAEGIMTNPTTPAAEKPEVDFLFNPRENEEQFMKKTMARLKGSIRRRHAAD</sequence>
<feature type="region of interest" description="Disordered" evidence="1">
    <location>
        <begin position="297"/>
        <end position="327"/>
    </location>
</feature>